<name>A0A109D8A7_9VIBR</name>
<organism evidence="7 8">
    <name type="scientific">Vibrio toranzoniae</name>
    <dbReference type="NCBI Taxonomy" id="1194427"/>
    <lineage>
        <taxon>Bacteria</taxon>
        <taxon>Pseudomonadati</taxon>
        <taxon>Pseudomonadota</taxon>
        <taxon>Gammaproteobacteria</taxon>
        <taxon>Vibrionales</taxon>
        <taxon>Vibrionaceae</taxon>
        <taxon>Vibrio</taxon>
    </lineage>
</organism>
<keyword evidence="2" id="KW-0472">Membrane</keyword>
<dbReference type="GeneID" id="300177700"/>
<dbReference type="EMBL" id="LMXU01000021">
    <property type="protein sequence ID" value="KWU00716.1"/>
    <property type="molecule type" value="Genomic_DNA"/>
</dbReference>
<reference evidence="7 8" key="1">
    <citation type="submission" date="2015-11" db="EMBL/GenBank/DDBJ databases">
        <title>Draft WGS of Vibrio toranzoniae.</title>
        <authorList>
            <person name="Lasa A."/>
            <person name="Romalde J.L."/>
        </authorList>
    </citation>
    <scope>NUCLEOTIDE SEQUENCE [LARGE SCALE GENOMIC DNA]</scope>
    <source>
        <strain evidence="7 8">Vb 10.8</strain>
    </source>
</reference>
<evidence type="ECO:0000313" key="8">
    <source>
        <dbReference type="Proteomes" id="UP000057389"/>
    </source>
</evidence>
<feature type="chain" id="PRO_5007133852" description="C-type lysozyme inhibitor domain-containing protein" evidence="5">
    <location>
        <begin position="22"/>
        <end position="111"/>
    </location>
</feature>
<protein>
    <recommendedName>
        <fullName evidence="6">C-type lysozyme inhibitor domain-containing protein</fullName>
    </recommendedName>
</protein>
<keyword evidence="4" id="KW-0449">Lipoprotein</keyword>
<dbReference type="Gene3D" id="2.40.128.200">
    <property type="match status" value="1"/>
</dbReference>
<dbReference type="Pfam" id="PF09864">
    <property type="entry name" value="MliC"/>
    <property type="match status" value="1"/>
</dbReference>
<sequence>MKAMLVASLCTVALVGCSKSAAPDSEASNNQFMTYQCESDVSFDVAYLDNEKAVLRLPDNEYRLTQVPAGSGTKYILDDGTAEVMNSITLRTKGDNARLELGRVVYRNCNK</sequence>
<evidence type="ECO:0000256" key="5">
    <source>
        <dbReference type="SAM" id="SignalP"/>
    </source>
</evidence>
<evidence type="ECO:0000313" key="7">
    <source>
        <dbReference type="EMBL" id="KWU00716.1"/>
    </source>
</evidence>
<gene>
    <name evidence="7" type="ORF">APQ14_09340</name>
</gene>
<dbReference type="InterPro" id="IPR018660">
    <property type="entry name" value="MliC"/>
</dbReference>
<dbReference type="Proteomes" id="UP000057389">
    <property type="component" value="Unassembled WGS sequence"/>
</dbReference>
<evidence type="ECO:0000256" key="3">
    <source>
        <dbReference type="ARBA" id="ARBA00023139"/>
    </source>
</evidence>
<proteinExistence type="predicted"/>
<dbReference type="OrthoDB" id="7069120at2"/>
<evidence type="ECO:0000259" key="6">
    <source>
        <dbReference type="Pfam" id="PF09864"/>
    </source>
</evidence>
<dbReference type="RefSeq" id="WP_060468350.1">
    <property type="nucleotide sequence ID" value="NZ_AP025514.1"/>
</dbReference>
<dbReference type="InterPro" id="IPR036328">
    <property type="entry name" value="MliC_sf"/>
</dbReference>
<dbReference type="PROSITE" id="PS51257">
    <property type="entry name" value="PROKAR_LIPOPROTEIN"/>
    <property type="match status" value="1"/>
</dbReference>
<dbReference type="SUPFAM" id="SSF141488">
    <property type="entry name" value="YdhA-like"/>
    <property type="match status" value="1"/>
</dbReference>
<feature type="domain" description="C-type lysozyme inhibitor" evidence="6">
    <location>
        <begin position="35"/>
        <end position="104"/>
    </location>
</feature>
<accession>A0A109D8A7</accession>
<evidence type="ECO:0000256" key="1">
    <source>
        <dbReference type="ARBA" id="ARBA00022729"/>
    </source>
</evidence>
<keyword evidence="3" id="KW-0564">Palmitate</keyword>
<keyword evidence="8" id="KW-1185">Reference proteome</keyword>
<feature type="signal peptide" evidence="5">
    <location>
        <begin position="1"/>
        <end position="21"/>
    </location>
</feature>
<comment type="caution">
    <text evidence="7">The sequence shown here is derived from an EMBL/GenBank/DDBJ whole genome shotgun (WGS) entry which is preliminary data.</text>
</comment>
<keyword evidence="1 5" id="KW-0732">Signal</keyword>
<evidence type="ECO:0000256" key="4">
    <source>
        <dbReference type="ARBA" id="ARBA00023288"/>
    </source>
</evidence>
<evidence type="ECO:0000256" key="2">
    <source>
        <dbReference type="ARBA" id="ARBA00023136"/>
    </source>
</evidence>
<dbReference type="AlphaFoldDB" id="A0A109D8A7"/>